<dbReference type="Proteomes" id="UP000105007">
    <property type="component" value="Segment"/>
</dbReference>
<evidence type="ECO:0000256" key="1">
    <source>
        <dbReference type="SAM" id="MobiDB-lite"/>
    </source>
</evidence>
<reference evidence="2 3" key="1">
    <citation type="journal article" date="2015" name="J. Virol.">
        <title>Salmon gill poxvirus, the deepest representative of the Chordopoxvirinae.</title>
        <authorList>
            <person name="Gjessing M.C."/>
            <person name="Yutin N."/>
            <person name="Tengs T."/>
            <person name="Senkevich T."/>
            <person name="Koonin E.V."/>
            <person name="Ronning H.P."/>
            <person name="Alarson M."/>
            <person name="Ylving S."/>
            <person name="Lie K.-I."/>
            <person name="Saure B."/>
            <person name="Tran L."/>
            <person name="Moss B."/>
            <person name="Dale O.B."/>
        </authorList>
    </citation>
    <scope>NUCLEOTIDE SEQUENCE [LARGE SCALE GENOMIC DNA]</scope>
    <source>
        <strain evidence="2">2012-04-F277-L3G</strain>
    </source>
</reference>
<feature type="compositionally biased region" description="Low complexity" evidence="1">
    <location>
        <begin position="31"/>
        <end position="40"/>
    </location>
</feature>
<feature type="compositionally biased region" description="Low complexity" evidence="1">
    <location>
        <begin position="59"/>
        <end position="69"/>
    </location>
</feature>
<dbReference type="KEGG" id="vg:25392174"/>
<feature type="compositionally biased region" description="Acidic residues" evidence="1">
    <location>
        <begin position="41"/>
        <end position="56"/>
    </location>
</feature>
<evidence type="ECO:0000313" key="2">
    <source>
        <dbReference type="EMBL" id="AKR04131.1"/>
    </source>
</evidence>
<accession>A0A0H4XWE6</accession>
<organism evidence="2 3">
    <name type="scientific">Salmon gill poxvirus</name>
    <dbReference type="NCBI Taxonomy" id="1680908"/>
    <lineage>
        <taxon>Viruses</taxon>
        <taxon>Varidnaviria</taxon>
        <taxon>Bamfordvirae</taxon>
        <taxon>Nucleocytoviricota</taxon>
        <taxon>Pokkesviricetes</taxon>
        <taxon>Chitovirales</taxon>
        <taxon>Poxviridae</taxon>
        <taxon>Chordopoxvirinae</taxon>
        <taxon>Salmonpoxvirus</taxon>
        <taxon>Salmonpoxvirus gillpox</taxon>
        <taxon>Salmon gillpox virus</taxon>
    </lineage>
</organism>
<dbReference type="EMBL" id="KT159937">
    <property type="protein sequence ID" value="AKR04131.1"/>
    <property type="molecule type" value="Genomic_DNA"/>
</dbReference>
<name>A0A0H4XWE6_9POXV</name>
<evidence type="ECO:0000313" key="3">
    <source>
        <dbReference type="Proteomes" id="UP000105007"/>
    </source>
</evidence>
<proteinExistence type="predicted"/>
<gene>
    <name evidence="2" type="ORF">SGPV007</name>
</gene>
<feature type="region of interest" description="Disordered" evidence="1">
    <location>
        <begin position="31"/>
        <end position="69"/>
    </location>
</feature>
<keyword evidence="3" id="KW-1185">Reference proteome</keyword>
<protein>
    <submittedName>
        <fullName evidence="2">Uncharacterized protein</fullName>
    </submittedName>
</protein>
<sequence length="110" mass="12411">MADKNELLVDLLKTLMKNISDLREFDNDSLSVSSVSSLGDSECDEHNDDETEETDNIYDPSDSWPPGSSDSHVKYDCFVLPDLETGIIDTHDHITREHTIIDIDIDIDDI</sequence>
<dbReference type="GeneID" id="25392174"/>
<dbReference type="RefSeq" id="YP_009162379.1">
    <property type="nucleotide sequence ID" value="NC_027707.1"/>
</dbReference>